<keyword evidence="2" id="KW-1185">Reference proteome</keyword>
<dbReference type="GO" id="GO:0032259">
    <property type="term" value="P:methylation"/>
    <property type="evidence" value="ECO:0007669"/>
    <property type="project" value="UniProtKB-KW"/>
</dbReference>
<dbReference type="InterPro" id="IPR029063">
    <property type="entry name" value="SAM-dependent_MTases_sf"/>
</dbReference>
<dbReference type="Proteomes" id="UP001589627">
    <property type="component" value="Unassembled WGS sequence"/>
</dbReference>
<keyword evidence="1" id="KW-0489">Methyltransferase</keyword>
<dbReference type="SUPFAM" id="SSF53335">
    <property type="entry name" value="S-adenosyl-L-methionine-dependent methyltransferases"/>
    <property type="match status" value="1"/>
</dbReference>
<dbReference type="InterPro" id="IPR006764">
    <property type="entry name" value="SAM_dep_MeTrfase_SAV2177_type"/>
</dbReference>
<dbReference type="Gene3D" id="3.40.50.150">
    <property type="entry name" value="Vaccinia Virus protein VP39"/>
    <property type="match status" value="1"/>
</dbReference>
<evidence type="ECO:0000313" key="2">
    <source>
        <dbReference type="Proteomes" id="UP001589627"/>
    </source>
</evidence>
<dbReference type="EMBL" id="JBHLZP010000017">
    <property type="protein sequence ID" value="MFB9831432.1"/>
    <property type="molecule type" value="Genomic_DNA"/>
</dbReference>
<keyword evidence="1" id="KW-0808">Transferase</keyword>
<sequence>MEVAVDSQDSDFPWHEAEKDLMAGIDSSVPHSARIWNYWLGGKDNYAIDRSTGDRYCEIFPGIVGIARAARIFHTRAVRYLAGERSIHQFLDIGTGLPTANNTHEVAQQTTPHSRVVYVDNDPLVLAHANALLTSTPPGVTDYIEADIREPDAILRAAADTLDFTRPIALMLMGIMGHITDDAHAYSIVGHLLAGLPPGSFLVLRDATNTDTTFGGAQELYNQSGAAPYKLRSPQQIARFFDTLQLIEPGLVTPLEWKPDPGEEPVRVEMACGVGQKK</sequence>
<gene>
    <name evidence="1" type="ORF">ACFFNX_04430</name>
</gene>
<accession>A0ABV5Y8S4</accession>
<organism evidence="1 2">
    <name type="scientific">Actinoallomurus acaciae</name>
    <dbReference type="NCBI Taxonomy" id="502577"/>
    <lineage>
        <taxon>Bacteria</taxon>
        <taxon>Bacillati</taxon>
        <taxon>Actinomycetota</taxon>
        <taxon>Actinomycetes</taxon>
        <taxon>Streptosporangiales</taxon>
        <taxon>Thermomonosporaceae</taxon>
        <taxon>Actinoallomurus</taxon>
    </lineage>
</organism>
<comment type="caution">
    <text evidence="1">The sequence shown here is derived from an EMBL/GenBank/DDBJ whole genome shotgun (WGS) entry which is preliminary data.</text>
</comment>
<dbReference type="PIRSF" id="PIRSF017393">
    <property type="entry name" value="MTase_SAV2177"/>
    <property type="match status" value="1"/>
</dbReference>
<dbReference type="GO" id="GO:0008168">
    <property type="term" value="F:methyltransferase activity"/>
    <property type="evidence" value="ECO:0007669"/>
    <property type="project" value="UniProtKB-KW"/>
</dbReference>
<proteinExistence type="predicted"/>
<dbReference type="EC" id="2.1.1.-" evidence="1"/>
<name>A0ABV5Y8S4_9ACTN</name>
<reference evidence="1 2" key="1">
    <citation type="submission" date="2024-09" db="EMBL/GenBank/DDBJ databases">
        <authorList>
            <person name="Sun Q."/>
            <person name="Mori K."/>
        </authorList>
    </citation>
    <scope>NUCLEOTIDE SEQUENCE [LARGE SCALE GENOMIC DNA]</scope>
    <source>
        <strain evidence="1 2">TBRC 0563</strain>
    </source>
</reference>
<evidence type="ECO:0000313" key="1">
    <source>
        <dbReference type="EMBL" id="MFB9831432.1"/>
    </source>
</evidence>
<dbReference type="Pfam" id="PF04672">
    <property type="entry name" value="Methyltransf_19"/>
    <property type="match status" value="1"/>
</dbReference>
<protein>
    <submittedName>
        <fullName evidence="1">SAM-dependent methyltransferase</fullName>
        <ecNumber evidence="1">2.1.1.-</ecNumber>
    </submittedName>
</protein>